<feature type="transmembrane region" description="Helical" evidence="1">
    <location>
        <begin position="519"/>
        <end position="543"/>
    </location>
</feature>
<dbReference type="EMBL" id="BAAAUT010000036">
    <property type="protein sequence ID" value="GAA3147817.1"/>
    <property type="molecule type" value="Genomic_DNA"/>
</dbReference>
<name>A0ABP6NGT7_9ACTN</name>
<reference evidence="3" key="1">
    <citation type="journal article" date="2019" name="Int. J. Syst. Evol. Microbiol.">
        <title>The Global Catalogue of Microorganisms (GCM) 10K type strain sequencing project: providing services to taxonomists for standard genome sequencing and annotation.</title>
        <authorList>
            <consortium name="The Broad Institute Genomics Platform"/>
            <consortium name="The Broad Institute Genome Sequencing Center for Infectious Disease"/>
            <person name="Wu L."/>
            <person name="Ma J."/>
        </authorList>
    </citation>
    <scope>NUCLEOTIDE SEQUENCE [LARGE SCALE GENOMIC DNA]</scope>
    <source>
        <strain evidence="3">JCM 9373</strain>
    </source>
</reference>
<proteinExistence type="predicted"/>
<keyword evidence="1" id="KW-1133">Transmembrane helix</keyword>
<dbReference type="RefSeq" id="WP_344862371.1">
    <property type="nucleotide sequence ID" value="NZ_BAAAUT010000036.1"/>
</dbReference>
<evidence type="ECO:0000313" key="3">
    <source>
        <dbReference type="Proteomes" id="UP001500320"/>
    </source>
</evidence>
<evidence type="ECO:0000256" key="1">
    <source>
        <dbReference type="SAM" id="Phobius"/>
    </source>
</evidence>
<protein>
    <submittedName>
        <fullName evidence="2">Oxidoreductase</fullName>
    </submittedName>
</protein>
<keyword evidence="3" id="KW-1185">Reference proteome</keyword>
<gene>
    <name evidence="2" type="ORF">GCM10010466_43520</name>
</gene>
<organism evidence="2 3">
    <name type="scientific">Planomonospora alba</name>
    <dbReference type="NCBI Taxonomy" id="161354"/>
    <lineage>
        <taxon>Bacteria</taxon>
        <taxon>Bacillati</taxon>
        <taxon>Actinomycetota</taxon>
        <taxon>Actinomycetes</taxon>
        <taxon>Streptosporangiales</taxon>
        <taxon>Streptosporangiaceae</taxon>
        <taxon>Planomonospora</taxon>
    </lineage>
</organism>
<feature type="transmembrane region" description="Helical" evidence="1">
    <location>
        <begin position="456"/>
        <end position="476"/>
    </location>
</feature>
<accession>A0ABP6NGT7</accession>
<comment type="caution">
    <text evidence="2">The sequence shown here is derived from an EMBL/GenBank/DDBJ whole genome shotgun (WGS) entry which is preliminary data.</text>
</comment>
<keyword evidence="1" id="KW-0472">Membrane</keyword>
<evidence type="ECO:0000313" key="2">
    <source>
        <dbReference type="EMBL" id="GAA3147817.1"/>
    </source>
</evidence>
<dbReference type="Proteomes" id="UP001500320">
    <property type="component" value="Unassembled WGS sequence"/>
</dbReference>
<sequence length="549" mass="59200">MRLTRPLRRLSPAERRLWDAYPTGAWVDLRSGDPAADDPGNGADWGPERTVRAEVIAALLLGAREAEPGSTPGLRLAGARITGDLDLSDATVGAKLHLLNCHLRGTVDLSDARTQGLRFRGCVLGRVRAARSTVDGLLEFDGSCLRGLRMDNAHVTGQFRLGRAQVSPPGEEDIARATFKEDVRKPYSEAERRERGLDDGRRWAVWAGGLVVDGGAFLRGLRTTGGLRLVGAKFHGGLYLQEASITATAAGGPATGGSAADGSAADDLASGEAPVAYAVYGDFLEASAVEFSAGFTAAGTVRLRGARVNGVLSFHRAAVRASGRALHLSHMQVDELILTAAEIEGGVNLGYSRIGVLLDRLASYPDQVQLNGLTYEALRGPWTVAERLAWVCRDPDGYRPQPYEQLAAWYRRIGHEPDARRVLLAKQRGHRGTLRPTGRFWGRLLDVAVGYGYRPWLAGLWATVLLAAGTTVFAAVPPVKIDPEHVRTFSSFVYTLDLLVPVSVFEQRAAWEPVGWTRWLAWTLIASGWVLATALIAGAARVLRPPNTA</sequence>
<keyword evidence="1" id="KW-0812">Transmembrane</keyword>